<dbReference type="EMBL" id="JBGBPY010000001">
    <property type="protein sequence ID" value="MEY2181565.1"/>
    <property type="molecule type" value="Genomic_DNA"/>
</dbReference>
<gene>
    <name evidence="2" type="ORF">AB7878_03975</name>
</gene>
<evidence type="ECO:0000256" key="1">
    <source>
        <dbReference type="SAM" id="MobiDB-lite"/>
    </source>
</evidence>
<name>A0ABV4ANL8_9GAMM</name>
<feature type="region of interest" description="Disordered" evidence="1">
    <location>
        <begin position="100"/>
        <end position="119"/>
    </location>
</feature>
<evidence type="ECO:0000313" key="2">
    <source>
        <dbReference type="EMBL" id="MEY2181565.1"/>
    </source>
</evidence>
<proteinExistence type="predicted"/>
<comment type="caution">
    <text evidence="2">The sequence shown here is derived from an EMBL/GenBank/DDBJ whole genome shotgun (WGS) entry which is preliminary data.</text>
</comment>
<accession>A0ABV4ANL8</accession>
<protein>
    <submittedName>
        <fullName evidence="2">Uncharacterized protein</fullName>
    </submittedName>
</protein>
<dbReference type="Proteomes" id="UP001562159">
    <property type="component" value="Unassembled WGS sequence"/>
</dbReference>
<organism evidence="2 3">
    <name type="scientific">Rhodanobacter humi</name>
    <dbReference type="NCBI Taxonomy" id="1888173"/>
    <lineage>
        <taxon>Bacteria</taxon>
        <taxon>Pseudomonadati</taxon>
        <taxon>Pseudomonadota</taxon>
        <taxon>Gammaproteobacteria</taxon>
        <taxon>Lysobacterales</taxon>
        <taxon>Rhodanobacteraceae</taxon>
        <taxon>Rhodanobacter</taxon>
    </lineage>
</organism>
<sequence length="119" mass="12467">MDTTICCDGIYRIGSTIPAGAAAYMRHCGTENDLRDDGFRNCGAATPNAASQARRSAIGADPAACRAATDRATSGRRLRHDGDWPVSGFLRRVGVLKDSTRNAAPASSDAAEGRRRAAA</sequence>
<keyword evidence="3" id="KW-1185">Reference proteome</keyword>
<evidence type="ECO:0000313" key="3">
    <source>
        <dbReference type="Proteomes" id="UP001562159"/>
    </source>
</evidence>
<reference evidence="2 3" key="1">
    <citation type="submission" date="2024-07" db="EMBL/GenBank/DDBJ databases">
        <title>Molecular mechanisms and environmental adaptations of flagellar loss and biofilm growth of Rhodanobacter under environmental stress.</title>
        <authorList>
            <person name="Chen M."/>
        </authorList>
    </citation>
    <scope>NUCLEOTIDE SEQUENCE [LARGE SCALE GENOMIC DNA]</scope>
    <source>
        <strain evidence="2 3">RS22</strain>
    </source>
</reference>